<organism evidence="1 2">
    <name type="scientific">Trichinella spiralis</name>
    <name type="common">Trichina worm</name>
    <dbReference type="NCBI Taxonomy" id="6334"/>
    <lineage>
        <taxon>Eukaryota</taxon>
        <taxon>Metazoa</taxon>
        <taxon>Ecdysozoa</taxon>
        <taxon>Nematoda</taxon>
        <taxon>Enoplea</taxon>
        <taxon>Dorylaimia</taxon>
        <taxon>Trichinellida</taxon>
        <taxon>Trichinellidae</taxon>
        <taxon>Trichinella</taxon>
    </lineage>
</organism>
<dbReference type="InParanoid" id="A0A0V1B8Y2"/>
<name>A0A0V1B8Y2_TRISP</name>
<evidence type="ECO:0000313" key="1">
    <source>
        <dbReference type="EMBL" id="KRY33455.1"/>
    </source>
</evidence>
<evidence type="ECO:0000313" key="2">
    <source>
        <dbReference type="Proteomes" id="UP000054776"/>
    </source>
</evidence>
<keyword evidence="2" id="KW-1185">Reference proteome</keyword>
<dbReference type="Proteomes" id="UP000054776">
    <property type="component" value="Unassembled WGS sequence"/>
</dbReference>
<dbReference type="AlphaFoldDB" id="A0A0V1B8Y2"/>
<gene>
    <name evidence="1" type="ORF">T01_5231</name>
</gene>
<dbReference type="EMBL" id="JYDH01000081">
    <property type="protein sequence ID" value="KRY33455.1"/>
    <property type="molecule type" value="Genomic_DNA"/>
</dbReference>
<protein>
    <submittedName>
        <fullName evidence="1">Uncharacterized protein</fullName>
    </submittedName>
</protein>
<proteinExistence type="predicted"/>
<accession>A0A0V1B8Y2</accession>
<comment type="caution">
    <text evidence="1">The sequence shown here is derived from an EMBL/GenBank/DDBJ whole genome shotgun (WGS) entry which is preliminary data.</text>
</comment>
<sequence length="100" mass="10830">MDLIHCESLNILILSSFSETSQLVEPATCYFGLQKLTENGRSSAGETARREALHQKDHSMVPESFMLSFLSSGASRPGVVKEIHIDVLGSMGVSMGSIET</sequence>
<reference evidence="1 2" key="1">
    <citation type="submission" date="2015-01" db="EMBL/GenBank/DDBJ databases">
        <title>Evolution of Trichinella species and genotypes.</title>
        <authorList>
            <person name="Korhonen P.K."/>
            <person name="Edoardo P."/>
            <person name="Giuseppe L.R."/>
            <person name="Gasser R.B."/>
        </authorList>
    </citation>
    <scope>NUCLEOTIDE SEQUENCE [LARGE SCALE GENOMIC DNA]</scope>
    <source>
        <strain evidence="1">ISS3</strain>
    </source>
</reference>